<dbReference type="EMBL" id="CAFBPR010000011">
    <property type="protein sequence ID" value="CAB5015025.1"/>
    <property type="molecule type" value="Genomic_DNA"/>
</dbReference>
<evidence type="ECO:0000313" key="2">
    <source>
        <dbReference type="EMBL" id="CAB5015025.1"/>
    </source>
</evidence>
<reference evidence="1" key="1">
    <citation type="submission" date="2020-05" db="EMBL/GenBank/DDBJ databases">
        <authorList>
            <person name="Chiriac C."/>
            <person name="Salcher M."/>
            <person name="Ghai R."/>
            <person name="Kavagutti S V."/>
        </authorList>
    </citation>
    <scope>NUCLEOTIDE SEQUENCE</scope>
</reference>
<name>A0A6J6G940_9ZZZZ</name>
<sequence>MPSILIAETALGFCFIFPLNFSSSLKIISLLISLITSSFAVKVTSPSLSSVCVALPSKIVAWYDFLPSVIYGSNRVAIPTPRTKTPVAIGSKVPA</sequence>
<dbReference type="AlphaFoldDB" id="A0A6J6G940"/>
<dbReference type="EMBL" id="CAEZUH010000059">
    <property type="protein sequence ID" value="CAB4595704.1"/>
    <property type="molecule type" value="Genomic_DNA"/>
</dbReference>
<gene>
    <name evidence="1" type="ORF">UFOPK1798_00696</name>
    <name evidence="2" type="ORF">UFOPK4125_00123</name>
</gene>
<organism evidence="1">
    <name type="scientific">freshwater metagenome</name>
    <dbReference type="NCBI Taxonomy" id="449393"/>
    <lineage>
        <taxon>unclassified sequences</taxon>
        <taxon>metagenomes</taxon>
        <taxon>ecological metagenomes</taxon>
    </lineage>
</organism>
<protein>
    <submittedName>
        <fullName evidence="1">Unannotated protein</fullName>
    </submittedName>
</protein>
<proteinExistence type="predicted"/>
<evidence type="ECO:0000313" key="1">
    <source>
        <dbReference type="EMBL" id="CAB4595704.1"/>
    </source>
</evidence>
<accession>A0A6J6G940</accession>